<accession>A0AAV0QQG4</accession>
<gene>
    <name evidence="1" type="ORF">LITE_LOCUS44230</name>
</gene>
<dbReference type="AlphaFoldDB" id="A0AAV0QQG4"/>
<dbReference type="Proteomes" id="UP001154282">
    <property type="component" value="Unassembled WGS sequence"/>
</dbReference>
<name>A0AAV0QQG4_9ROSI</name>
<reference evidence="1" key="1">
    <citation type="submission" date="2022-08" db="EMBL/GenBank/DDBJ databases">
        <authorList>
            <person name="Gutierrez-Valencia J."/>
        </authorList>
    </citation>
    <scope>NUCLEOTIDE SEQUENCE</scope>
</reference>
<evidence type="ECO:0000313" key="2">
    <source>
        <dbReference type="Proteomes" id="UP001154282"/>
    </source>
</evidence>
<comment type="caution">
    <text evidence="1">The sequence shown here is derived from an EMBL/GenBank/DDBJ whole genome shotgun (WGS) entry which is preliminary data.</text>
</comment>
<proteinExistence type="predicted"/>
<dbReference type="EMBL" id="CAMGYJ010000010">
    <property type="protein sequence ID" value="CAI0547101.1"/>
    <property type="molecule type" value="Genomic_DNA"/>
</dbReference>
<sequence length="140" mass="16295">MGDFVSNLRYEVAARIWDNVETIDLIPMQLDVANQGKSYIFNGWVTELRRSWHADSNIYLLHLTIEDFITDLEVVFPSAYLRRVMSAVVGPDEMEDVEYIPLLNRIGESPYRVLVTFGPWNNVENRLDLFLVKLFPILDD</sequence>
<keyword evidence="2" id="KW-1185">Reference proteome</keyword>
<organism evidence="1 2">
    <name type="scientific">Linum tenue</name>
    <dbReference type="NCBI Taxonomy" id="586396"/>
    <lineage>
        <taxon>Eukaryota</taxon>
        <taxon>Viridiplantae</taxon>
        <taxon>Streptophyta</taxon>
        <taxon>Embryophyta</taxon>
        <taxon>Tracheophyta</taxon>
        <taxon>Spermatophyta</taxon>
        <taxon>Magnoliopsida</taxon>
        <taxon>eudicotyledons</taxon>
        <taxon>Gunneridae</taxon>
        <taxon>Pentapetalae</taxon>
        <taxon>rosids</taxon>
        <taxon>fabids</taxon>
        <taxon>Malpighiales</taxon>
        <taxon>Linaceae</taxon>
        <taxon>Linum</taxon>
    </lineage>
</organism>
<protein>
    <submittedName>
        <fullName evidence="1">Uncharacterized protein</fullName>
    </submittedName>
</protein>
<evidence type="ECO:0000313" key="1">
    <source>
        <dbReference type="EMBL" id="CAI0547101.1"/>
    </source>
</evidence>